<dbReference type="Proteomes" id="UP000288804">
    <property type="component" value="Chromosome"/>
</dbReference>
<sequence>MTRLGGFSALWGGRMRRKIELGGILGKKFGRAYNWEVSSPAEAIQALRLQIKGFKQFLLDSESRGLTFAVFNGKRNIDENELSLGGNAPIRIVPVYIGSKKAGLFQTILGAVLIAATFWNPTAALMSAGFAKGMLMAGASMALGGVMQMLSPQQGGLATRQSAENTPSYAFGGPVNTVAQGNPIPIGYGERIIGGAIISAGIYTEDQM</sequence>
<evidence type="ECO:0000313" key="2">
    <source>
        <dbReference type="Proteomes" id="UP000288804"/>
    </source>
</evidence>
<accession>A0ABX5QWG0</accession>
<gene>
    <name evidence="1" type="ORF">D5F51_03505</name>
</gene>
<organism evidence="1 2">
    <name type="scientific">Yersinia hibernica</name>
    <dbReference type="NCBI Taxonomy" id="2339259"/>
    <lineage>
        <taxon>Bacteria</taxon>
        <taxon>Pseudomonadati</taxon>
        <taxon>Pseudomonadota</taxon>
        <taxon>Gammaproteobacteria</taxon>
        <taxon>Enterobacterales</taxon>
        <taxon>Yersiniaceae</taxon>
        <taxon>Yersinia</taxon>
    </lineage>
</organism>
<keyword evidence="2" id="KW-1185">Reference proteome</keyword>
<dbReference type="EMBL" id="CP032487">
    <property type="protein sequence ID" value="QAX77695.1"/>
    <property type="molecule type" value="Genomic_DNA"/>
</dbReference>
<protein>
    <submittedName>
        <fullName evidence="1">Tail assembly protein</fullName>
    </submittedName>
</protein>
<proteinExistence type="predicted"/>
<name>A0ABX5QWG0_9GAMM</name>
<evidence type="ECO:0000313" key="1">
    <source>
        <dbReference type="EMBL" id="QAX77695.1"/>
    </source>
</evidence>
<reference evidence="2" key="1">
    <citation type="submission" date="2018-09" db="EMBL/GenBank/DDBJ databases">
        <title>Yersinia hibernicus sp. nov.</title>
        <authorList>
            <person name="Nguyen S.V."/>
            <person name="Mundanda D.M."/>
            <person name="Anes J."/>
            <person name="Fanning S."/>
        </authorList>
    </citation>
    <scope>NUCLEOTIDE SEQUENCE [LARGE SCALE GENOMIC DNA]</scope>
    <source>
        <strain evidence="2">CFS1934</strain>
    </source>
</reference>